<dbReference type="PANTHER" id="PTHR33572:SF3">
    <property type="entry name" value="VELVET COMPLEX SUBUNIT B"/>
    <property type="match status" value="1"/>
</dbReference>
<evidence type="ECO:0000259" key="5">
    <source>
        <dbReference type="PROSITE" id="PS51821"/>
    </source>
</evidence>
<name>A0A1R1PUA7_ZANCU</name>
<evidence type="ECO:0000256" key="2">
    <source>
        <dbReference type="ARBA" id="ARBA00023015"/>
    </source>
</evidence>
<dbReference type="InterPro" id="IPR021740">
    <property type="entry name" value="Velvet"/>
</dbReference>
<keyword evidence="7" id="KW-1185">Reference proteome</keyword>
<organism evidence="6 7">
    <name type="scientific">Zancudomyces culisetae</name>
    <name type="common">Gut fungus</name>
    <name type="synonym">Smittium culisetae</name>
    <dbReference type="NCBI Taxonomy" id="1213189"/>
    <lineage>
        <taxon>Eukaryota</taxon>
        <taxon>Fungi</taxon>
        <taxon>Fungi incertae sedis</taxon>
        <taxon>Zoopagomycota</taxon>
        <taxon>Kickxellomycotina</taxon>
        <taxon>Harpellomycetes</taxon>
        <taxon>Harpellales</taxon>
        <taxon>Legeriomycetaceae</taxon>
        <taxon>Zancudomyces</taxon>
    </lineage>
</organism>
<dbReference type="Proteomes" id="UP000188320">
    <property type="component" value="Unassembled WGS sequence"/>
</dbReference>
<evidence type="ECO:0000256" key="3">
    <source>
        <dbReference type="ARBA" id="ARBA00023163"/>
    </source>
</evidence>
<keyword evidence="4" id="KW-0539">Nucleus</keyword>
<proteinExistence type="predicted"/>
<dbReference type="PANTHER" id="PTHR33572">
    <property type="entry name" value="SPORE DEVELOPMENT REGULATOR VOSA"/>
    <property type="match status" value="1"/>
</dbReference>
<keyword evidence="3" id="KW-0804">Transcription</keyword>
<evidence type="ECO:0000313" key="7">
    <source>
        <dbReference type="Proteomes" id="UP000188320"/>
    </source>
</evidence>
<dbReference type="GO" id="GO:0005634">
    <property type="term" value="C:nucleus"/>
    <property type="evidence" value="ECO:0007669"/>
    <property type="project" value="UniProtKB-SubCell"/>
</dbReference>
<feature type="domain" description="Velvet" evidence="5">
    <location>
        <begin position="17"/>
        <end position="225"/>
    </location>
</feature>
<dbReference type="InterPro" id="IPR038491">
    <property type="entry name" value="Velvet_dom_sf"/>
</dbReference>
<sequence>MENVYNTTHMWNSSDSHKTLGRKYCLKIVQNPIRARMCGFGEKDRRPIDPPPVVQLFAFDEYENPVELDDIESSKMVTAVTLWSENGAFQCDFVINPASLPTPQAATYNNAVNVLSLHEPIKMKNLVGITASSGLQLRDDKNNLGTFFIFNDLSVRTEGRFVLRFSVTDINGIDEPLRQAKVLSEVQSSPFDVYSAKNFPGMTGKLPTLIIVLHDPAHSSMVLFF</sequence>
<evidence type="ECO:0000256" key="4">
    <source>
        <dbReference type="ARBA" id="ARBA00023242"/>
    </source>
</evidence>
<evidence type="ECO:0000313" key="6">
    <source>
        <dbReference type="EMBL" id="OMH84576.1"/>
    </source>
</evidence>
<dbReference type="Pfam" id="PF11754">
    <property type="entry name" value="Velvet"/>
    <property type="match status" value="1"/>
</dbReference>
<keyword evidence="2" id="KW-0805">Transcription regulation</keyword>
<comment type="subcellular location">
    <subcellularLocation>
        <location evidence="1">Nucleus</location>
    </subcellularLocation>
</comment>
<dbReference type="AlphaFoldDB" id="A0A1R1PUA7"/>
<dbReference type="EMBL" id="LSSK01000177">
    <property type="protein sequence ID" value="OMH84576.1"/>
    <property type="molecule type" value="Genomic_DNA"/>
</dbReference>
<evidence type="ECO:0000256" key="1">
    <source>
        <dbReference type="ARBA" id="ARBA00004123"/>
    </source>
</evidence>
<reference evidence="7" key="1">
    <citation type="submission" date="2017-01" db="EMBL/GenBank/DDBJ databases">
        <authorList>
            <person name="Wang Y."/>
            <person name="White M."/>
            <person name="Kvist S."/>
            <person name="Moncalvo J.-M."/>
        </authorList>
    </citation>
    <scope>NUCLEOTIDE SEQUENCE [LARGE SCALE GENOMIC DNA]</scope>
    <source>
        <strain evidence="7">COL-18-3</strain>
    </source>
</reference>
<gene>
    <name evidence="6" type="ORF">AX774_g1905</name>
</gene>
<accession>A0A1R1PUA7</accession>
<comment type="caution">
    <text evidence="6">The sequence shown here is derived from an EMBL/GenBank/DDBJ whole genome shotgun (WGS) entry which is preliminary data.</text>
</comment>
<protein>
    <recommendedName>
        <fullName evidence="5">Velvet domain-containing protein</fullName>
    </recommendedName>
</protein>
<dbReference type="PROSITE" id="PS51821">
    <property type="entry name" value="VELVET"/>
    <property type="match status" value="1"/>
</dbReference>
<dbReference type="OrthoDB" id="3056235at2759"/>
<dbReference type="Gene3D" id="2.60.40.3960">
    <property type="entry name" value="Velvet domain"/>
    <property type="match status" value="1"/>
</dbReference>
<dbReference type="InterPro" id="IPR037525">
    <property type="entry name" value="Velvet_dom"/>
</dbReference>